<sequence length="429" mass="49680">PSSKKTLRTLFLPTVLPSTVTSDMSQLQNKLLTYRRCKEQQKMLNQLLIDRALKVYAVSMEEKYHRGPAPPIPELPATVRVPLVILSFQTNYLFMKKCVQSNPVVPIQQQWLMSVLTLVPQSLMEGKDRELLVEKLLGEIIKDFEKSMKRCMVRNVLIKPDVKGLEYEEEAPLPLSPVGLDFSKPWRNSFIQARNRIFSNLHILHPTMKTLLDFGYAAFSTFLVVDFSRFRLKEPIDCESLKTDVSLSSSKAEEKILNMWYQRIIGLFTQKEALNGINLDQVDSFYNCVATLMSNQLKELLRRSVEAFVKLFDPEDRNYLPLFKMELILDEKKMEFYPSFQDLEEAILFIVNRIGQTLQVCFYLNMYALMGGTTTLDAELPTHFVAWATSTLKKSVRDNLEGPKEYFENYVEKYGWLVDGTAQARVERF</sequence>
<gene>
    <name evidence="1" type="primary">Dnah12_1</name>
    <name evidence="1" type="ORF">CHATOR_R07597</name>
</gene>
<name>A0A7L0K3B1_CHATO</name>
<feature type="non-terminal residue" evidence="1">
    <location>
        <position position="1"/>
    </location>
</feature>
<dbReference type="Proteomes" id="UP000537522">
    <property type="component" value="Unassembled WGS sequence"/>
</dbReference>
<dbReference type="GO" id="GO:0051959">
    <property type="term" value="F:dynein light intermediate chain binding"/>
    <property type="evidence" value="ECO:0007669"/>
    <property type="project" value="InterPro"/>
</dbReference>
<dbReference type="PANTHER" id="PTHR22878:SF70">
    <property type="entry name" value="DYNEIN HEAVY CHAIN 2, AXONEMAL"/>
    <property type="match status" value="1"/>
</dbReference>
<dbReference type="InterPro" id="IPR026983">
    <property type="entry name" value="DHC"/>
</dbReference>
<dbReference type="EMBL" id="VXAL01010089">
    <property type="protein sequence ID" value="NXK50507.1"/>
    <property type="molecule type" value="Genomic_DNA"/>
</dbReference>
<dbReference type="AlphaFoldDB" id="A0A7L0K3B1"/>
<keyword evidence="2" id="KW-1185">Reference proteome</keyword>
<dbReference type="GO" id="GO:0030286">
    <property type="term" value="C:dynein complex"/>
    <property type="evidence" value="ECO:0007669"/>
    <property type="project" value="InterPro"/>
</dbReference>
<dbReference type="PANTHER" id="PTHR22878">
    <property type="entry name" value="DYNEIN HEAVY CHAIN 6, AXONEMAL-LIKE-RELATED"/>
    <property type="match status" value="1"/>
</dbReference>
<reference evidence="1 2" key="1">
    <citation type="submission" date="2019-09" db="EMBL/GenBank/DDBJ databases">
        <title>Bird 10,000 Genomes (B10K) Project - Family phase.</title>
        <authorList>
            <person name="Zhang G."/>
        </authorList>
    </citation>
    <scope>NUCLEOTIDE SEQUENCE [LARGE SCALE GENOMIC DNA]</scope>
    <source>
        <strain evidence="1">B10K-DU-011-36</strain>
        <tissue evidence="1">Muscle</tissue>
    </source>
</reference>
<dbReference type="GO" id="GO:0007018">
    <property type="term" value="P:microtubule-based movement"/>
    <property type="evidence" value="ECO:0007669"/>
    <property type="project" value="InterPro"/>
</dbReference>
<comment type="caution">
    <text evidence="1">The sequence shown here is derived from an EMBL/GenBank/DDBJ whole genome shotgun (WGS) entry which is preliminary data.</text>
</comment>
<evidence type="ECO:0000313" key="1">
    <source>
        <dbReference type="EMBL" id="NXK50507.1"/>
    </source>
</evidence>
<protein>
    <submittedName>
        <fullName evidence="1">DYH12 protein</fullName>
    </submittedName>
</protein>
<proteinExistence type="predicted"/>
<accession>A0A7L0K3B1</accession>
<feature type="non-terminal residue" evidence="1">
    <location>
        <position position="429"/>
    </location>
</feature>
<dbReference type="GO" id="GO:0045505">
    <property type="term" value="F:dynein intermediate chain binding"/>
    <property type="evidence" value="ECO:0007669"/>
    <property type="project" value="InterPro"/>
</dbReference>
<evidence type="ECO:0000313" key="2">
    <source>
        <dbReference type="Proteomes" id="UP000537522"/>
    </source>
</evidence>
<organism evidence="1 2">
    <name type="scientific">Chauna torquata</name>
    <name type="common">Southern screamer</name>
    <dbReference type="NCBI Taxonomy" id="30388"/>
    <lineage>
        <taxon>Eukaryota</taxon>
        <taxon>Metazoa</taxon>
        <taxon>Chordata</taxon>
        <taxon>Craniata</taxon>
        <taxon>Vertebrata</taxon>
        <taxon>Euteleostomi</taxon>
        <taxon>Archelosauria</taxon>
        <taxon>Archosauria</taxon>
        <taxon>Dinosauria</taxon>
        <taxon>Saurischia</taxon>
        <taxon>Theropoda</taxon>
        <taxon>Coelurosauria</taxon>
        <taxon>Aves</taxon>
        <taxon>Neognathae</taxon>
        <taxon>Galloanserae</taxon>
        <taxon>Anseriformes</taxon>
        <taxon>Anhimidae</taxon>
        <taxon>Chauna</taxon>
    </lineage>
</organism>